<dbReference type="InterPro" id="IPR051924">
    <property type="entry name" value="GST_Kappa/NadH"/>
</dbReference>
<evidence type="ECO:0000259" key="2">
    <source>
        <dbReference type="Pfam" id="PF01323"/>
    </source>
</evidence>
<dbReference type="SUPFAM" id="SSF52833">
    <property type="entry name" value="Thioredoxin-like"/>
    <property type="match status" value="1"/>
</dbReference>
<sequence>MRHPEKADLMPWFARALSSAPRYSLQHIVQSAHARIRGEQDLARVFINPRDPFGLPLLQALIHLQNHYRVRFRIHTVWRLDDDMFPEPALWSVWAQQDANRLARLYDFTPPNRPTPPSEAELTSATARLLAAEKTPEALAAALTIFDELWHSTTGEASAAIPDEAVLSENETMLRRLGHYQGSMVWYLGDWFWGVDRLDHLERSFIRQGLNRHAADTLTFTRTWIDLTRHATALPGGHPAAATSLEVFFSIRSPYSYLGLERAIQLADAWKIPLRLRPVLPMLMRGQSVPDAKKWYIFHDTKREANKLGIPYGFVADPLGPGVERCYALFEYARSLGREIDYMRTYARAVNAEGIRSETDAGLKLIVERAGLDWHKARTLLHDESWRDWAEGNRQAMYECGLWGVPSFRYGQVSCWGQDRLWVIEEAIKKRVETSSTQGVYDPTNNEELTSSQRSN</sequence>
<evidence type="ECO:0000313" key="3">
    <source>
        <dbReference type="EMBL" id="XAF54108.1"/>
    </source>
</evidence>
<feature type="domain" description="DSBA-like thioredoxin" evidence="2">
    <location>
        <begin position="245"/>
        <end position="429"/>
    </location>
</feature>
<reference evidence="3 4" key="1">
    <citation type="submission" date="2024-04" db="EMBL/GenBank/DDBJ databases">
        <title>Marinobacter sp. SBY-1.</title>
        <authorList>
            <person name="Pan C."/>
        </authorList>
    </citation>
    <scope>NUCLEOTIDE SEQUENCE [LARGE SCALE GENOMIC DNA]</scope>
    <source>
        <strain evidence="3 4">SBY-1</strain>
    </source>
</reference>
<proteinExistence type="predicted"/>
<keyword evidence="4" id="KW-1185">Reference proteome</keyword>
<protein>
    <submittedName>
        <fullName evidence="3">DsbA family protein</fullName>
    </submittedName>
</protein>
<accession>A0ABZ3E375</accession>
<dbReference type="Gene3D" id="3.40.30.10">
    <property type="entry name" value="Glutaredoxin"/>
    <property type="match status" value="1"/>
</dbReference>
<dbReference type="InterPro" id="IPR001853">
    <property type="entry name" value="DSBA-like_thioredoxin_dom"/>
</dbReference>
<feature type="region of interest" description="Disordered" evidence="1">
    <location>
        <begin position="435"/>
        <end position="456"/>
    </location>
</feature>
<dbReference type="InterPro" id="IPR036249">
    <property type="entry name" value="Thioredoxin-like_sf"/>
</dbReference>
<dbReference type="PANTHER" id="PTHR42943">
    <property type="entry name" value="GLUTATHIONE S-TRANSFERASE KAPPA"/>
    <property type="match status" value="1"/>
</dbReference>
<dbReference type="Proteomes" id="UP001445268">
    <property type="component" value="Chromosome"/>
</dbReference>
<name>A0ABZ3E375_9GAMM</name>
<dbReference type="PANTHER" id="PTHR42943:SF2">
    <property type="entry name" value="GLUTATHIONE S-TRANSFERASE KAPPA 1"/>
    <property type="match status" value="1"/>
</dbReference>
<evidence type="ECO:0000313" key="4">
    <source>
        <dbReference type="Proteomes" id="UP001445268"/>
    </source>
</evidence>
<organism evidence="3 4">
    <name type="scientific">Marinobacter alkaliphilus</name>
    <dbReference type="NCBI Taxonomy" id="254719"/>
    <lineage>
        <taxon>Bacteria</taxon>
        <taxon>Pseudomonadati</taxon>
        <taxon>Pseudomonadota</taxon>
        <taxon>Gammaproteobacteria</taxon>
        <taxon>Pseudomonadales</taxon>
        <taxon>Marinobacteraceae</taxon>
        <taxon>Marinobacter</taxon>
    </lineage>
</organism>
<dbReference type="Pfam" id="PF01323">
    <property type="entry name" value="DSBA"/>
    <property type="match status" value="1"/>
</dbReference>
<evidence type="ECO:0000256" key="1">
    <source>
        <dbReference type="SAM" id="MobiDB-lite"/>
    </source>
</evidence>
<dbReference type="EMBL" id="CP152380">
    <property type="protein sequence ID" value="XAF54108.1"/>
    <property type="molecule type" value="Genomic_DNA"/>
</dbReference>
<gene>
    <name evidence="3" type="ORF">AAGT77_00750</name>
</gene>
<dbReference type="RefSeq" id="WP_342631574.1">
    <property type="nucleotide sequence ID" value="NZ_CP152380.1"/>
</dbReference>